<evidence type="ECO:0000313" key="2">
    <source>
        <dbReference type="EMBL" id="THB60779.1"/>
    </source>
</evidence>
<dbReference type="EMBL" id="SDGV01000017">
    <property type="protein sequence ID" value="THB60779.1"/>
    <property type="molecule type" value="Genomic_DNA"/>
</dbReference>
<dbReference type="AlphaFoldDB" id="A0A4V3TUY4"/>
<dbReference type="Gene3D" id="3.10.450.310">
    <property type="match status" value="1"/>
</dbReference>
<feature type="domain" description="Regulatory protein YycH" evidence="1">
    <location>
        <begin position="13"/>
        <end position="416"/>
    </location>
</feature>
<dbReference type="InterPro" id="IPR009996">
    <property type="entry name" value="YycH"/>
</dbReference>
<organism evidence="2 3">
    <name type="scientific">Vagococcus silagei</name>
    <dbReference type="NCBI Taxonomy" id="2508885"/>
    <lineage>
        <taxon>Bacteria</taxon>
        <taxon>Bacillati</taxon>
        <taxon>Bacillota</taxon>
        <taxon>Bacilli</taxon>
        <taxon>Lactobacillales</taxon>
        <taxon>Enterococcaceae</taxon>
        <taxon>Vagococcus</taxon>
    </lineage>
</organism>
<dbReference type="CDD" id="cd15787">
    <property type="entry name" value="YycH_N"/>
    <property type="match status" value="1"/>
</dbReference>
<reference evidence="2 3" key="1">
    <citation type="submission" date="2019-01" db="EMBL/GenBank/DDBJ databases">
        <title>Vagococcus silagei sp. nov. isolated from brewer's grain.</title>
        <authorList>
            <person name="Guu J.-R."/>
        </authorList>
    </citation>
    <scope>NUCLEOTIDE SEQUENCE [LARGE SCALE GENOMIC DNA]</scope>
    <source>
        <strain evidence="2 3">2B-2</strain>
    </source>
</reference>
<protein>
    <recommendedName>
        <fullName evidence="1">Regulatory protein YycH domain-containing protein</fullName>
    </recommendedName>
</protein>
<name>A0A4V3TUY4_9ENTE</name>
<accession>A0A4V3TUY4</accession>
<sequence length="426" mass="49741">MSKIIGRVIKVSLMVLIATSLLLSWKIWTKPTSRSIENSDKKTSDIVQKKPITDVYTPTKLFYHQEKENILYTNRESFVMDVQQQIVKLDIQNGEFISTKERNELMDQEDFIDLSNPYEIPLTFYLKMNHLNQDKLPHQAEQFKFNHLIVSFQKNRMYFSNRDQSQVFAFDISSNLDTVKQTVKHSDVDYFRVTNNKENLGNVYYMAEETELQIYSYIVQTQSLTVFSRAFFSQSDDLFTNEGAKDDVNLSNSEGESLNIDSKTGEVNYYGKLKQKSSTVFEDSFQYIQNLGTALGTFKFFNVDDSKIIYRNYVEGFPVFGPNRKGEIDVLIRNEQNVHLATNQETIQIPIPSKETKILPPTQTMLDELFALSADPEKVQDIQIAYEWQANSETKQVVDLVPQWYIRYNREWHSFDELKKQFGGER</sequence>
<proteinExistence type="predicted"/>
<keyword evidence="3" id="KW-1185">Reference proteome</keyword>
<comment type="caution">
    <text evidence="2">The sequence shown here is derived from an EMBL/GenBank/DDBJ whole genome shotgun (WGS) entry which is preliminary data.</text>
</comment>
<dbReference type="Pfam" id="PF07435">
    <property type="entry name" value="YycH"/>
    <property type="match status" value="1"/>
</dbReference>
<dbReference type="Proteomes" id="UP000310506">
    <property type="component" value="Unassembled WGS sequence"/>
</dbReference>
<dbReference type="OrthoDB" id="2382185at2"/>
<gene>
    <name evidence="2" type="ORF">ESZ54_07360</name>
</gene>
<evidence type="ECO:0000313" key="3">
    <source>
        <dbReference type="Proteomes" id="UP000310506"/>
    </source>
</evidence>
<evidence type="ECO:0000259" key="1">
    <source>
        <dbReference type="Pfam" id="PF07435"/>
    </source>
</evidence>
<dbReference type="RefSeq" id="WP_136137027.1">
    <property type="nucleotide sequence ID" value="NZ_SDGV01000017.1"/>
</dbReference>